<evidence type="ECO:0000313" key="3">
    <source>
        <dbReference type="Proteomes" id="UP000821837"/>
    </source>
</evidence>
<dbReference type="AlphaFoldDB" id="A0A9D4SU42"/>
<comment type="caution">
    <text evidence="2">The sequence shown here is derived from an EMBL/GenBank/DDBJ whole genome shotgun (WGS) entry which is preliminary data.</text>
</comment>
<organism evidence="2 3">
    <name type="scientific">Rhipicephalus sanguineus</name>
    <name type="common">Brown dog tick</name>
    <name type="synonym">Ixodes sanguineus</name>
    <dbReference type="NCBI Taxonomy" id="34632"/>
    <lineage>
        <taxon>Eukaryota</taxon>
        <taxon>Metazoa</taxon>
        <taxon>Ecdysozoa</taxon>
        <taxon>Arthropoda</taxon>
        <taxon>Chelicerata</taxon>
        <taxon>Arachnida</taxon>
        <taxon>Acari</taxon>
        <taxon>Parasitiformes</taxon>
        <taxon>Ixodida</taxon>
        <taxon>Ixodoidea</taxon>
        <taxon>Ixodidae</taxon>
        <taxon>Rhipicephalinae</taxon>
        <taxon>Rhipicephalus</taxon>
        <taxon>Rhipicephalus</taxon>
    </lineage>
</organism>
<reference evidence="2" key="2">
    <citation type="submission" date="2021-09" db="EMBL/GenBank/DDBJ databases">
        <authorList>
            <person name="Jia N."/>
            <person name="Wang J."/>
            <person name="Shi W."/>
            <person name="Du L."/>
            <person name="Sun Y."/>
            <person name="Zhan W."/>
            <person name="Jiang J."/>
            <person name="Wang Q."/>
            <person name="Zhang B."/>
            <person name="Ji P."/>
            <person name="Sakyi L.B."/>
            <person name="Cui X."/>
            <person name="Yuan T."/>
            <person name="Jiang B."/>
            <person name="Yang W."/>
            <person name="Lam T.T.-Y."/>
            <person name="Chang Q."/>
            <person name="Ding S."/>
            <person name="Wang X."/>
            <person name="Zhu J."/>
            <person name="Ruan X."/>
            <person name="Zhao L."/>
            <person name="Wei J."/>
            <person name="Que T."/>
            <person name="Du C."/>
            <person name="Cheng J."/>
            <person name="Dai P."/>
            <person name="Han X."/>
            <person name="Huang E."/>
            <person name="Gao Y."/>
            <person name="Liu J."/>
            <person name="Shao H."/>
            <person name="Ye R."/>
            <person name="Li L."/>
            <person name="Wei W."/>
            <person name="Wang X."/>
            <person name="Wang C."/>
            <person name="Huo Q."/>
            <person name="Li W."/>
            <person name="Guo W."/>
            <person name="Chen H."/>
            <person name="Chen S."/>
            <person name="Zhou L."/>
            <person name="Zhou L."/>
            <person name="Ni X."/>
            <person name="Tian J."/>
            <person name="Zhou Y."/>
            <person name="Sheng Y."/>
            <person name="Liu T."/>
            <person name="Pan Y."/>
            <person name="Xia L."/>
            <person name="Li J."/>
            <person name="Zhao F."/>
            <person name="Cao W."/>
        </authorList>
    </citation>
    <scope>NUCLEOTIDE SEQUENCE</scope>
    <source>
        <strain evidence="2">Rsan-2018</strain>
        <tissue evidence="2">Larvae</tissue>
    </source>
</reference>
<protein>
    <submittedName>
        <fullName evidence="2">Uncharacterized protein</fullName>
    </submittedName>
</protein>
<gene>
    <name evidence="2" type="ORF">HPB52_014848</name>
</gene>
<sequence length="144" mass="15753">MRPAHLYHHFQGKTVADMNQRANGACLPVPAGTWLCPCGDVTVHDSHKQSKLHRHRTGNTPLLSRDPSGERPNEAASAMLARAAQETDFTQWLLTKATGHAAGVGQHEWEQCLRPSLTIPDCVSHPDRQPCSMYSHGSSAVTQP</sequence>
<dbReference type="EMBL" id="JABSTV010001252">
    <property type="protein sequence ID" value="KAH7947638.1"/>
    <property type="molecule type" value="Genomic_DNA"/>
</dbReference>
<evidence type="ECO:0000313" key="2">
    <source>
        <dbReference type="EMBL" id="KAH7947638.1"/>
    </source>
</evidence>
<dbReference type="Proteomes" id="UP000821837">
    <property type="component" value="Chromosome 6"/>
</dbReference>
<proteinExistence type="predicted"/>
<dbReference type="VEuPathDB" id="VectorBase:RSAN_028102"/>
<keyword evidence="3" id="KW-1185">Reference proteome</keyword>
<accession>A0A9D4SU42</accession>
<reference evidence="2" key="1">
    <citation type="journal article" date="2020" name="Cell">
        <title>Large-Scale Comparative Analyses of Tick Genomes Elucidate Their Genetic Diversity and Vector Capacities.</title>
        <authorList>
            <consortium name="Tick Genome and Microbiome Consortium (TIGMIC)"/>
            <person name="Jia N."/>
            <person name="Wang J."/>
            <person name="Shi W."/>
            <person name="Du L."/>
            <person name="Sun Y."/>
            <person name="Zhan W."/>
            <person name="Jiang J.F."/>
            <person name="Wang Q."/>
            <person name="Zhang B."/>
            <person name="Ji P."/>
            <person name="Bell-Sakyi L."/>
            <person name="Cui X.M."/>
            <person name="Yuan T.T."/>
            <person name="Jiang B.G."/>
            <person name="Yang W.F."/>
            <person name="Lam T.T."/>
            <person name="Chang Q.C."/>
            <person name="Ding S.J."/>
            <person name="Wang X.J."/>
            <person name="Zhu J.G."/>
            <person name="Ruan X.D."/>
            <person name="Zhao L."/>
            <person name="Wei J.T."/>
            <person name="Ye R.Z."/>
            <person name="Que T.C."/>
            <person name="Du C.H."/>
            <person name="Zhou Y.H."/>
            <person name="Cheng J.X."/>
            <person name="Dai P.F."/>
            <person name="Guo W.B."/>
            <person name="Han X.H."/>
            <person name="Huang E.J."/>
            <person name="Li L.F."/>
            <person name="Wei W."/>
            <person name="Gao Y.C."/>
            <person name="Liu J.Z."/>
            <person name="Shao H.Z."/>
            <person name="Wang X."/>
            <person name="Wang C.C."/>
            <person name="Yang T.C."/>
            <person name="Huo Q.B."/>
            <person name="Li W."/>
            <person name="Chen H.Y."/>
            <person name="Chen S.E."/>
            <person name="Zhou L.G."/>
            <person name="Ni X.B."/>
            <person name="Tian J.H."/>
            <person name="Sheng Y."/>
            <person name="Liu T."/>
            <person name="Pan Y.S."/>
            <person name="Xia L.Y."/>
            <person name="Li J."/>
            <person name="Zhao F."/>
            <person name="Cao W.C."/>
        </authorList>
    </citation>
    <scope>NUCLEOTIDE SEQUENCE</scope>
    <source>
        <strain evidence="2">Rsan-2018</strain>
    </source>
</reference>
<feature type="region of interest" description="Disordered" evidence="1">
    <location>
        <begin position="46"/>
        <end position="78"/>
    </location>
</feature>
<name>A0A9D4SU42_RHISA</name>
<evidence type="ECO:0000256" key="1">
    <source>
        <dbReference type="SAM" id="MobiDB-lite"/>
    </source>
</evidence>